<accession>A0A5N7MIM1</accession>
<dbReference type="RefSeq" id="WP_152708687.1">
    <property type="nucleotide sequence ID" value="NZ_VOSJ01000001.1"/>
</dbReference>
<dbReference type="InterPro" id="IPR006748">
    <property type="entry name" value="NH2Glyco/OHUrea_AB-resist_kin"/>
</dbReference>
<comment type="caution">
    <text evidence="1">The sequence shown here is derived from an EMBL/GenBank/DDBJ whole genome shotgun (WGS) entry which is preliminary data.</text>
</comment>
<sequence>MFEPYLTLWKLVPDGNPITTPAARLLPVTQDGEPAMLKISHEEDERFGGVLMEWWDGEGAARVLARDNEALLLERATGSDSLAEMARSGRDDEACRILCATAARLHAPRPKPHPDLIPLMVWFRDLEPAAATHGGILVHCAEAARTLLAAPHEVGVLHGDLHHDNVLDFGARGWLAIDPKRLLGERSFDFANIFTNPDLADPTHPVATMPGRFARRLELVTSAAGLERRRLLRWILAWTGLSAVWFLGDGDPLAAIDLEVASLAAAELDR</sequence>
<dbReference type="Pfam" id="PF04655">
    <property type="entry name" value="APH_6_hur"/>
    <property type="match status" value="1"/>
</dbReference>
<dbReference type="OrthoDB" id="3638028at2"/>
<evidence type="ECO:0000313" key="2">
    <source>
        <dbReference type="Proteomes" id="UP000403266"/>
    </source>
</evidence>
<evidence type="ECO:0000313" key="1">
    <source>
        <dbReference type="EMBL" id="MPR23786.1"/>
    </source>
</evidence>
<keyword evidence="1" id="KW-0808">Transferase</keyword>
<dbReference type="EMBL" id="VOSK01000001">
    <property type="protein sequence ID" value="MPR23786.1"/>
    <property type="molecule type" value="Genomic_DNA"/>
</dbReference>
<dbReference type="Proteomes" id="UP000403266">
    <property type="component" value="Unassembled WGS sequence"/>
</dbReference>
<reference evidence="1 2" key="1">
    <citation type="journal article" date="2019" name="Syst. Appl. Microbiol.">
        <title>Microvirga tunisiensis sp. nov., a root nodule symbiotic bacterium isolated from Lupinus micranthus and L. luteus grown in Northern Tunisia.</title>
        <authorList>
            <person name="Msaddak A."/>
            <person name="Rejili M."/>
            <person name="Duran D."/>
            <person name="Mars M."/>
            <person name="Palacios J.M."/>
            <person name="Ruiz-Argueso T."/>
            <person name="Rey L."/>
            <person name="Imperial J."/>
        </authorList>
    </citation>
    <scope>NUCLEOTIDE SEQUENCE [LARGE SCALE GENOMIC DNA]</scope>
    <source>
        <strain evidence="1 2">Lmie10</strain>
    </source>
</reference>
<protein>
    <submittedName>
        <fullName evidence="1">APH(6) family putative aminoglycoside O-phosphotransferase</fullName>
    </submittedName>
</protein>
<dbReference type="SUPFAM" id="SSF56112">
    <property type="entry name" value="Protein kinase-like (PK-like)"/>
    <property type="match status" value="1"/>
</dbReference>
<dbReference type="GO" id="GO:0019748">
    <property type="term" value="P:secondary metabolic process"/>
    <property type="evidence" value="ECO:0007669"/>
    <property type="project" value="InterPro"/>
</dbReference>
<proteinExistence type="predicted"/>
<organism evidence="1 2">
    <name type="scientific">Microvirga tunisiensis</name>
    <dbReference type="NCBI Taxonomy" id="2108360"/>
    <lineage>
        <taxon>Bacteria</taxon>
        <taxon>Pseudomonadati</taxon>
        <taxon>Pseudomonadota</taxon>
        <taxon>Alphaproteobacteria</taxon>
        <taxon>Hyphomicrobiales</taxon>
        <taxon>Methylobacteriaceae</taxon>
        <taxon>Microvirga</taxon>
    </lineage>
</organism>
<dbReference type="AlphaFoldDB" id="A0A5N7MIM1"/>
<name>A0A5N7MIM1_9HYPH</name>
<dbReference type="GO" id="GO:0016773">
    <property type="term" value="F:phosphotransferase activity, alcohol group as acceptor"/>
    <property type="evidence" value="ECO:0007669"/>
    <property type="project" value="InterPro"/>
</dbReference>
<dbReference type="InterPro" id="IPR011009">
    <property type="entry name" value="Kinase-like_dom_sf"/>
</dbReference>
<keyword evidence="2" id="KW-1185">Reference proteome</keyword>
<gene>
    <name evidence="1" type="ORF">FS320_00770</name>
</gene>